<dbReference type="AlphaFoldDB" id="K5WRH0"/>
<dbReference type="SUPFAM" id="SSF53474">
    <property type="entry name" value="alpha/beta-Hydrolases"/>
    <property type="match status" value="1"/>
</dbReference>
<dbReference type="GeneID" id="18822462"/>
<dbReference type="ESTHER" id="agabu-k5wrh0">
    <property type="family name" value="Fungal_carboxylesterase_lipase"/>
</dbReference>
<dbReference type="InterPro" id="IPR029058">
    <property type="entry name" value="AB_hydrolase_fold"/>
</dbReference>
<dbReference type="Proteomes" id="UP000008493">
    <property type="component" value="Unassembled WGS sequence"/>
</dbReference>
<evidence type="ECO:0000259" key="5">
    <source>
        <dbReference type="Pfam" id="PF00135"/>
    </source>
</evidence>
<dbReference type="InParanoid" id="K5WRH0"/>
<keyword evidence="4" id="KW-0732">Signal</keyword>
<keyword evidence="2" id="KW-0378">Hydrolase</keyword>
<sequence length="1006" mass="110202">MRLIDLLISITTLFTNVSAKQNPKDNLTIQLPIGTFRGFSSGGIDQWRGIPFAEPPVGPLRFKAPVPITGDPDAAKDATEFGDACPQPLDGLGTAPGAPISEDCLYLNVFRPNGTSPDAKLPLFFWLYGGQWTTGAASIYDPTELIERSVSLGKPIMFVSINYRVNTFGFLASRHQPPEDLNAGLLDQRSALEFVQDNIAAFGGDPDKVTIWGQSAGAGGVLAHFLYPTERSLFRAGIGESATGPFKSSPPASVYDNPGLPFDRLLTSTGCQGNSTPVDCLRDVPFDTLLEISNEMIVNTLNSQLWEPSVGPNGSAAMVQERSSTKIMRGDFLHLPYLGGTTLSEGTRFSVGLLDQNLSGEAQVSELDKFILGLVIDNTTITDDVLDEIHTLFSENDTSLGAPFNTGDSLFDRASAFYTDEMFLGPRRFFFEHGSDLQPMFAYHFREFIPGANVTLGVPHASELPMLLKLVTRDNAPPAVENEFANQLKDFWINFANDLNPGSDWPAFENTAKTPLMQLMRDNITLVPDDFDAEGVAFVQSNPDYELSTLRVMGKWEKTNIRILEMSNTALPAYSRFHAIISASPASGLPPRPAPYPQPALTYIHHNAPKRRRIVNNGFKVLPRVLRDPSSSNARAASRQQPCNYASKDLLLEELKRSFKSSQTVDFHGSYHLVEPDMTHKQRVQSLTVDIWRATGYRFTVKDHPRINNGHKTRFWCSQDEAHRSKSSKIARLPESASKPRISSAGEALAKARYACKSRLLISSRDSTLTTIITVRLHHHVAHEPYVDISLPPELARAVYESFGWPPNGHDTTTTASSSTTADTLARLAEPGADATLLPIGYPRDEDDDADDDDLGDADADPDEDLDEEDDETMSPDIVTAGSVPPPSPLSGQLSSQDSNSNPIPDPSNSSNFNSSQSNNLFNDGPTTLNPSSSASSPNSITATQLASVPQQDQAHYHQRMRAHISNIREFCSGMLDVLEREGGSFLRLVQDCLRKEGRLDPNGEC</sequence>
<gene>
    <name evidence="6" type="ORF">AGABI1DRAFT_107765</name>
</gene>
<dbReference type="PANTHER" id="PTHR11559">
    <property type="entry name" value="CARBOXYLESTERASE"/>
    <property type="match status" value="1"/>
</dbReference>
<dbReference type="GO" id="GO:0016787">
    <property type="term" value="F:hydrolase activity"/>
    <property type="evidence" value="ECO:0007669"/>
    <property type="project" value="UniProtKB-KW"/>
</dbReference>
<keyword evidence="7" id="KW-1185">Reference proteome</keyword>
<protein>
    <recommendedName>
        <fullName evidence="5">Carboxylesterase type B domain-containing protein</fullName>
    </recommendedName>
</protein>
<dbReference type="Pfam" id="PF00135">
    <property type="entry name" value="COesterase"/>
    <property type="match status" value="1"/>
</dbReference>
<dbReference type="PROSITE" id="PS00941">
    <property type="entry name" value="CARBOXYLESTERASE_B_2"/>
    <property type="match status" value="1"/>
</dbReference>
<dbReference type="RefSeq" id="XP_007331362.1">
    <property type="nucleotide sequence ID" value="XM_007331300.1"/>
</dbReference>
<dbReference type="InterPro" id="IPR050309">
    <property type="entry name" value="Type-B_Carboxylest/Lipase"/>
</dbReference>
<feature type="compositionally biased region" description="Polar residues" evidence="3">
    <location>
        <begin position="941"/>
        <end position="952"/>
    </location>
</feature>
<dbReference type="InterPro" id="IPR002018">
    <property type="entry name" value="CarbesteraseB"/>
</dbReference>
<evidence type="ECO:0000313" key="7">
    <source>
        <dbReference type="Proteomes" id="UP000008493"/>
    </source>
</evidence>
<dbReference type="InterPro" id="IPR019826">
    <property type="entry name" value="Carboxylesterase_B_AS"/>
</dbReference>
<dbReference type="Gene3D" id="3.40.50.1820">
    <property type="entry name" value="alpha/beta hydrolase"/>
    <property type="match status" value="1"/>
</dbReference>
<name>K5WRH0_AGABU</name>
<feature type="region of interest" description="Disordered" evidence="3">
    <location>
        <begin position="830"/>
        <end position="952"/>
    </location>
</feature>
<dbReference type="HOGENOM" id="CLU_298590_0_0_1"/>
<organism evidence="6 7">
    <name type="scientific">Agaricus bisporus var. burnettii (strain JB137-S8 / ATCC MYA-4627 / FGSC 10392)</name>
    <name type="common">White button mushroom</name>
    <dbReference type="NCBI Taxonomy" id="597362"/>
    <lineage>
        <taxon>Eukaryota</taxon>
        <taxon>Fungi</taxon>
        <taxon>Dikarya</taxon>
        <taxon>Basidiomycota</taxon>
        <taxon>Agaricomycotina</taxon>
        <taxon>Agaricomycetes</taxon>
        <taxon>Agaricomycetidae</taxon>
        <taxon>Agaricales</taxon>
        <taxon>Agaricineae</taxon>
        <taxon>Agaricaceae</taxon>
        <taxon>Agaricus</taxon>
    </lineage>
</organism>
<proteinExistence type="inferred from homology"/>
<reference evidence="7" key="1">
    <citation type="journal article" date="2012" name="Proc. Natl. Acad. Sci. U.S.A.">
        <title>Genome sequence of the button mushroom Agaricus bisporus reveals mechanisms governing adaptation to a humic-rich ecological niche.</title>
        <authorList>
            <person name="Morin E."/>
            <person name="Kohler A."/>
            <person name="Baker A.R."/>
            <person name="Foulongne-Oriol M."/>
            <person name="Lombard V."/>
            <person name="Nagy L.G."/>
            <person name="Ohm R.A."/>
            <person name="Patyshakuliyeva A."/>
            <person name="Brun A."/>
            <person name="Aerts A.L."/>
            <person name="Bailey A.M."/>
            <person name="Billette C."/>
            <person name="Coutinho P.M."/>
            <person name="Deakin G."/>
            <person name="Doddapaneni H."/>
            <person name="Floudas D."/>
            <person name="Grimwood J."/>
            <person name="Hilden K."/>
            <person name="Kuees U."/>
            <person name="LaButti K.M."/>
            <person name="Lapidus A."/>
            <person name="Lindquist E.A."/>
            <person name="Lucas S.M."/>
            <person name="Murat C."/>
            <person name="Riley R.W."/>
            <person name="Salamov A.A."/>
            <person name="Schmutz J."/>
            <person name="Subramanian V."/>
            <person name="Woesten H.A.B."/>
            <person name="Xu J."/>
            <person name="Eastwood D.C."/>
            <person name="Foster G.D."/>
            <person name="Sonnenberg A.S."/>
            <person name="Cullen D."/>
            <person name="de Vries R.P."/>
            <person name="Lundell T."/>
            <person name="Hibbett D.S."/>
            <person name="Henrissat B."/>
            <person name="Burton K.S."/>
            <person name="Kerrigan R.W."/>
            <person name="Challen M.P."/>
            <person name="Grigoriev I.V."/>
            <person name="Martin F."/>
        </authorList>
    </citation>
    <scope>NUCLEOTIDE SEQUENCE [LARGE SCALE GENOMIC DNA]</scope>
    <source>
        <strain evidence="7">JB137-S8 / ATCC MYA-4627 / FGSC 10392</strain>
    </source>
</reference>
<dbReference type="InterPro" id="IPR019819">
    <property type="entry name" value="Carboxylesterase_B_CS"/>
</dbReference>
<dbReference type="EMBL" id="JH971393">
    <property type="protein sequence ID" value="EKM77991.1"/>
    <property type="molecule type" value="Genomic_DNA"/>
</dbReference>
<evidence type="ECO:0000313" key="6">
    <source>
        <dbReference type="EMBL" id="EKM77991.1"/>
    </source>
</evidence>
<feature type="compositionally biased region" description="Acidic residues" evidence="3">
    <location>
        <begin position="845"/>
        <end position="874"/>
    </location>
</feature>
<comment type="similarity">
    <text evidence="1">Belongs to the type-B carboxylesterase/lipase family.</text>
</comment>
<feature type="chain" id="PRO_5007316132" description="Carboxylesterase type B domain-containing protein" evidence="4">
    <location>
        <begin position="20"/>
        <end position="1006"/>
    </location>
</feature>
<accession>K5WRH0</accession>
<feature type="domain" description="Carboxylesterase type B" evidence="5">
    <location>
        <begin position="27"/>
        <end position="523"/>
    </location>
</feature>
<feature type="signal peptide" evidence="4">
    <location>
        <begin position="1"/>
        <end position="19"/>
    </location>
</feature>
<dbReference type="OrthoDB" id="3205748at2759"/>
<dbReference type="KEGG" id="abp:AGABI1DRAFT107765"/>
<evidence type="ECO:0000256" key="1">
    <source>
        <dbReference type="ARBA" id="ARBA00005964"/>
    </source>
</evidence>
<feature type="compositionally biased region" description="Low complexity" evidence="3">
    <location>
        <begin position="890"/>
        <end position="940"/>
    </location>
</feature>
<dbReference type="PROSITE" id="PS00122">
    <property type="entry name" value="CARBOXYLESTERASE_B_1"/>
    <property type="match status" value="1"/>
</dbReference>
<evidence type="ECO:0000256" key="4">
    <source>
        <dbReference type="SAM" id="SignalP"/>
    </source>
</evidence>
<evidence type="ECO:0000256" key="2">
    <source>
        <dbReference type="ARBA" id="ARBA00022801"/>
    </source>
</evidence>
<dbReference type="eggNOG" id="KOG4389">
    <property type="taxonomic scope" value="Eukaryota"/>
</dbReference>
<evidence type="ECO:0000256" key="3">
    <source>
        <dbReference type="SAM" id="MobiDB-lite"/>
    </source>
</evidence>